<evidence type="ECO:0000256" key="7">
    <source>
        <dbReference type="ARBA" id="ARBA00023204"/>
    </source>
</evidence>
<evidence type="ECO:0000256" key="4">
    <source>
        <dbReference type="ARBA" id="ARBA00022741"/>
    </source>
</evidence>
<keyword evidence="10" id="KW-0175">Coiled coil</keyword>
<dbReference type="NCBIfam" id="TIGR00634">
    <property type="entry name" value="recN"/>
    <property type="match status" value="1"/>
</dbReference>
<organism evidence="12 13">
    <name type="scientific">Cyclonatronum proteinivorum</name>
    <dbReference type="NCBI Taxonomy" id="1457365"/>
    <lineage>
        <taxon>Bacteria</taxon>
        <taxon>Pseudomonadati</taxon>
        <taxon>Balneolota</taxon>
        <taxon>Balneolia</taxon>
        <taxon>Balneolales</taxon>
        <taxon>Cyclonatronaceae</taxon>
        <taxon>Cyclonatronum</taxon>
    </lineage>
</organism>
<dbReference type="GO" id="GO:0005524">
    <property type="term" value="F:ATP binding"/>
    <property type="evidence" value="ECO:0007669"/>
    <property type="project" value="UniProtKB-KW"/>
</dbReference>
<evidence type="ECO:0000256" key="1">
    <source>
        <dbReference type="ARBA" id="ARBA00003618"/>
    </source>
</evidence>
<dbReference type="OrthoDB" id="9806954at2"/>
<comment type="function">
    <text evidence="1 9">May be involved in recombinational repair of damaged DNA.</text>
</comment>
<dbReference type="PIRSF" id="PIRSF003128">
    <property type="entry name" value="RecN"/>
    <property type="match status" value="1"/>
</dbReference>
<name>A0A345UNF0_9BACT</name>
<proteinExistence type="inferred from homology"/>
<evidence type="ECO:0000256" key="10">
    <source>
        <dbReference type="SAM" id="Coils"/>
    </source>
</evidence>
<evidence type="ECO:0000256" key="3">
    <source>
        <dbReference type="ARBA" id="ARBA00021315"/>
    </source>
</evidence>
<evidence type="ECO:0000256" key="6">
    <source>
        <dbReference type="ARBA" id="ARBA00022840"/>
    </source>
</evidence>
<dbReference type="PANTHER" id="PTHR11059:SF0">
    <property type="entry name" value="DNA REPAIR PROTEIN RECN"/>
    <property type="match status" value="1"/>
</dbReference>
<accession>A0A345UNF0</accession>
<dbReference type="GO" id="GO:0043590">
    <property type="term" value="C:bacterial nucleoid"/>
    <property type="evidence" value="ECO:0007669"/>
    <property type="project" value="TreeGrafter"/>
</dbReference>
<gene>
    <name evidence="12" type="ORF">CYPRO_2763</name>
</gene>
<dbReference type="EMBL" id="CP027806">
    <property type="protein sequence ID" value="AXJ02002.1"/>
    <property type="molecule type" value="Genomic_DNA"/>
</dbReference>
<dbReference type="InterPro" id="IPR027417">
    <property type="entry name" value="P-loop_NTPase"/>
</dbReference>
<dbReference type="Gene3D" id="3.40.50.300">
    <property type="entry name" value="P-loop containing nucleotide triphosphate hydrolases"/>
    <property type="match status" value="2"/>
</dbReference>
<dbReference type="InterPro" id="IPR003395">
    <property type="entry name" value="RecF/RecN/SMC_N"/>
</dbReference>
<dbReference type="KEGG" id="cprv:CYPRO_2763"/>
<dbReference type="Pfam" id="PF02463">
    <property type="entry name" value="SMC_N"/>
    <property type="match status" value="1"/>
</dbReference>
<reference evidence="12 13" key="1">
    <citation type="submission" date="2018-03" db="EMBL/GenBank/DDBJ databases">
        <title>Phenotypic and genomic properties of Cyclonatronum proteinivorum gen. nov., sp. nov., a haloalkaliphilic bacteroidete from soda lakes possessing Na+-translocating rhodopsin.</title>
        <authorList>
            <person name="Toshchakov S.V."/>
            <person name="Korzhenkov A."/>
            <person name="Samarov N.I."/>
            <person name="Kublanov I.V."/>
            <person name="Muntyan M.S."/>
            <person name="Sorokin D.Y."/>
        </authorList>
    </citation>
    <scope>NUCLEOTIDE SEQUENCE [LARGE SCALE GENOMIC DNA]</scope>
    <source>
        <strain evidence="12 13">Omega</strain>
    </source>
</reference>
<evidence type="ECO:0000256" key="5">
    <source>
        <dbReference type="ARBA" id="ARBA00022763"/>
    </source>
</evidence>
<dbReference type="GO" id="GO:0006281">
    <property type="term" value="P:DNA repair"/>
    <property type="evidence" value="ECO:0007669"/>
    <property type="project" value="UniProtKB-KW"/>
</dbReference>
<dbReference type="GO" id="GO:0006310">
    <property type="term" value="P:DNA recombination"/>
    <property type="evidence" value="ECO:0007669"/>
    <property type="project" value="InterPro"/>
</dbReference>
<dbReference type="PANTHER" id="PTHR11059">
    <property type="entry name" value="DNA REPAIR PROTEIN RECN"/>
    <property type="match status" value="1"/>
</dbReference>
<dbReference type="CDD" id="cd03241">
    <property type="entry name" value="ABC_RecN"/>
    <property type="match status" value="2"/>
</dbReference>
<evidence type="ECO:0000313" key="13">
    <source>
        <dbReference type="Proteomes" id="UP000254808"/>
    </source>
</evidence>
<sequence>MIASLYIKDFALIDELETSFEPGLNIITGETGAGKSIIIGALNILLGERAQLESIRQGAAKAIAEVILKTGEDEKLAALLLEHGVEPAPETIIRREVRHSGSRAFINDTPVQLSVLKQVGGLLVDLHGQHDHQLLLREENHREVIDSRPGVAAALEAYVRSFEAVSELRKQKAALQKRERELREKQELYRFQLRELRAADLKPDETEQLERDIRLLDSSEELNETAAKILTAGRDGKFNALDFLGMMEQALGQMAQLEPEFESYVQELETARISVEELLRFTEQYQTNIEFNPVQLETLRQRQAELRRLEKKYGKSPEALLTYMEEVEQTLSLADNFEAELEKLDVQIQKAAGVLGAKAKALHDARIAEGERLSGDIERELMHLGFRHARFAVVVRWREQSDGWIEIDGKRIACAADGADDLSFYISTNKGEAPKPLSRTASGGEMSRIMLALKSILAREQRLPVMIFDEIDTGISGPIAQQVGRTMRGLADTVQILSITHLPQIACMAHTHYVVRKTETDERTVTRIDRLSEEEHIREVARLMSGTDLTEAVLSSARELVASATAPQS</sequence>
<keyword evidence="5 9" id="KW-0227">DNA damage</keyword>
<dbReference type="SUPFAM" id="SSF52540">
    <property type="entry name" value="P-loop containing nucleoside triphosphate hydrolases"/>
    <property type="match status" value="2"/>
</dbReference>
<keyword evidence="13" id="KW-1185">Reference proteome</keyword>
<dbReference type="InterPro" id="IPR004604">
    <property type="entry name" value="DNA_recomb/repair_RecN"/>
</dbReference>
<feature type="coiled-coil region" evidence="10">
    <location>
        <begin position="327"/>
        <end position="354"/>
    </location>
</feature>
<dbReference type="GO" id="GO:0009432">
    <property type="term" value="P:SOS response"/>
    <property type="evidence" value="ECO:0007669"/>
    <property type="project" value="TreeGrafter"/>
</dbReference>
<feature type="domain" description="RecF/RecN/SMC N-terminal" evidence="11">
    <location>
        <begin position="2"/>
        <end position="520"/>
    </location>
</feature>
<evidence type="ECO:0000256" key="2">
    <source>
        <dbReference type="ARBA" id="ARBA00009441"/>
    </source>
</evidence>
<dbReference type="AlphaFoldDB" id="A0A345UNF0"/>
<keyword evidence="4" id="KW-0547">Nucleotide-binding</keyword>
<protein>
    <recommendedName>
        <fullName evidence="3 9">DNA repair protein RecN</fullName>
    </recommendedName>
    <alternativeName>
        <fullName evidence="8 9">Recombination protein N</fullName>
    </alternativeName>
</protein>
<comment type="similarity">
    <text evidence="2 9">Belongs to the RecN family.</text>
</comment>
<dbReference type="Proteomes" id="UP000254808">
    <property type="component" value="Chromosome"/>
</dbReference>
<keyword evidence="7 9" id="KW-0234">DNA repair</keyword>
<keyword evidence="6" id="KW-0067">ATP-binding</keyword>
<evidence type="ECO:0000313" key="12">
    <source>
        <dbReference type="EMBL" id="AXJ02002.1"/>
    </source>
</evidence>
<evidence type="ECO:0000259" key="11">
    <source>
        <dbReference type="Pfam" id="PF02463"/>
    </source>
</evidence>
<feature type="coiled-coil region" evidence="10">
    <location>
        <begin position="165"/>
        <end position="195"/>
    </location>
</feature>
<evidence type="ECO:0000256" key="9">
    <source>
        <dbReference type="PIRNR" id="PIRNR003128"/>
    </source>
</evidence>
<evidence type="ECO:0000256" key="8">
    <source>
        <dbReference type="ARBA" id="ARBA00033408"/>
    </source>
</evidence>